<name>A0A6A6HIY7_VIRVR</name>
<evidence type="ECO:0000256" key="4">
    <source>
        <dbReference type="ARBA" id="ARBA00022692"/>
    </source>
</evidence>
<dbReference type="AlphaFoldDB" id="A0A6A6HIY7"/>
<evidence type="ECO:0000313" key="12">
    <source>
        <dbReference type="Proteomes" id="UP000800092"/>
    </source>
</evidence>
<evidence type="ECO:0000256" key="3">
    <source>
        <dbReference type="ARBA" id="ARBA00017057"/>
    </source>
</evidence>
<dbReference type="Pfam" id="PF06703">
    <property type="entry name" value="SPC25"/>
    <property type="match status" value="1"/>
</dbReference>
<evidence type="ECO:0000256" key="5">
    <source>
        <dbReference type="ARBA" id="ARBA00022824"/>
    </source>
</evidence>
<keyword evidence="12" id="KW-1185">Reference proteome</keyword>
<dbReference type="GO" id="GO:0006465">
    <property type="term" value="P:signal peptide processing"/>
    <property type="evidence" value="ECO:0007669"/>
    <property type="project" value="InterPro"/>
</dbReference>
<organism evidence="11 12">
    <name type="scientific">Viridothelium virens</name>
    <name type="common">Speckled blister lichen</name>
    <name type="synonym">Trypethelium virens</name>
    <dbReference type="NCBI Taxonomy" id="1048519"/>
    <lineage>
        <taxon>Eukaryota</taxon>
        <taxon>Fungi</taxon>
        <taxon>Dikarya</taxon>
        <taxon>Ascomycota</taxon>
        <taxon>Pezizomycotina</taxon>
        <taxon>Dothideomycetes</taxon>
        <taxon>Dothideomycetes incertae sedis</taxon>
        <taxon>Trypetheliales</taxon>
        <taxon>Trypetheliaceae</taxon>
        <taxon>Viridothelium</taxon>
    </lineage>
</organism>
<feature type="region of interest" description="Disordered" evidence="9">
    <location>
        <begin position="176"/>
        <end position="211"/>
    </location>
</feature>
<comment type="subcellular location">
    <subcellularLocation>
        <location evidence="1">Endoplasmic reticulum membrane</location>
        <topology evidence="1">Multi-pass membrane protein</topology>
    </subcellularLocation>
</comment>
<keyword evidence="5" id="KW-0256">Endoplasmic reticulum</keyword>
<dbReference type="OrthoDB" id="29558at2759"/>
<keyword evidence="6 10" id="KW-1133">Transmembrane helix</keyword>
<feature type="transmembrane region" description="Helical" evidence="10">
    <location>
        <begin position="69"/>
        <end position="91"/>
    </location>
</feature>
<accession>A0A6A6HIY7</accession>
<dbReference type="GO" id="GO:0045047">
    <property type="term" value="P:protein targeting to ER"/>
    <property type="evidence" value="ECO:0007669"/>
    <property type="project" value="TreeGrafter"/>
</dbReference>
<keyword evidence="4 10" id="KW-0812">Transmembrane</keyword>
<evidence type="ECO:0000256" key="8">
    <source>
        <dbReference type="ARBA" id="ARBA00045608"/>
    </source>
</evidence>
<dbReference type="Proteomes" id="UP000800092">
    <property type="component" value="Unassembled WGS sequence"/>
</dbReference>
<feature type="compositionally biased region" description="Polar residues" evidence="9">
    <location>
        <begin position="183"/>
        <end position="205"/>
    </location>
</feature>
<evidence type="ECO:0000256" key="10">
    <source>
        <dbReference type="SAM" id="Phobius"/>
    </source>
</evidence>
<proteinExistence type="inferred from homology"/>
<comment type="similarity">
    <text evidence="2">Belongs to the SPCS2 family.</text>
</comment>
<protein>
    <recommendedName>
        <fullName evidence="3">Signal peptidase complex subunit 2</fullName>
    </recommendedName>
</protein>
<keyword evidence="7 10" id="KW-0472">Membrane</keyword>
<dbReference type="EMBL" id="ML991777">
    <property type="protein sequence ID" value="KAF2237997.1"/>
    <property type="molecule type" value="Genomic_DNA"/>
</dbReference>
<gene>
    <name evidence="11" type="ORF">EV356DRAFT_332594</name>
</gene>
<sequence length="211" mass="23819">MANKITLHSLPDLKNTTDDALPNYLTSLKFKQSHFYADVRLALGYTAVVIAAATFYFDWTLGWDKTKYWTAWAVVFYFGLNGAFTYWMWYVEKGLIFTGEKDGIQLTISSRTEQHVPTYYLTVRSKKSSSGTWKESKIKAPFTRWFSADGFFVPKPFQQWLASEIGVVGEADPSNVVEDIGRGSSNSLNTTLESKSPSSQKAGSTRSRRKA</sequence>
<evidence type="ECO:0000256" key="2">
    <source>
        <dbReference type="ARBA" id="ARBA00007324"/>
    </source>
</evidence>
<feature type="transmembrane region" description="Helical" evidence="10">
    <location>
        <begin position="39"/>
        <end position="57"/>
    </location>
</feature>
<dbReference type="GO" id="GO:0005787">
    <property type="term" value="C:signal peptidase complex"/>
    <property type="evidence" value="ECO:0007669"/>
    <property type="project" value="InterPro"/>
</dbReference>
<evidence type="ECO:0000256" key="9">
    <source>
        <dbReference type="SAM" id="MobiDB-lite"/>
    </source>
</evidence>
<evidence type="ECO:0000256" key="7">
    <source>
        <dbReference type="ARBA" id="ARBA00023136"/>
    </source>
</evidence>
<dbReference type="PANTHER" id="PTHR13085:SF0">
    <property type="entry name" value="SIGNAL PEPTIDASE COMPLEX SUBUNIT 2"/>
    <property type="match status" value="1"/>
</dbReference>
<dbReference type="PANTHER" id="PTHR13085">
    <property type="entry name" value="MICROSOMAL SIGNAL PEPTIDASE 25 KDA SUBUNIT"/>
    <property type="match status" value="1"/>
</dbReference>
<comment type="function">
    <text evidence="8">Component of the signal peptidase complex (SPC) which catalyzes the cleavage of N-terminal signal sequences from nascent proteins as they are translocated into the lumen of the endoplasmic reticulum. Enhances the enzymatic activity of SPC and facilitates the interactions between different components of the translocation site.</text>
</comment>
<reference evidence="11" key="1">
    <citation type="journal article" date="2020" name="Stud. Mycol.">
        <title>101 Dothideomycetes genomes: a test case for predicting lifestyles and emergence of pathogens.</title>
        <authorList>
            <person name="Haridas S."/>
            <person name="Albert R."/>
            <person name="Binder M."/>
            <person name="Bloem J."/>
            <person name="Labutti K."/>
            <person name="Salamov A."/>
            <person name="Andreopoulos B."/>
            <person name="Baker S."/>
            <person name="Barry K."/>
            <person name="Bills G."/>
            <person name="Bluhm B."/>
            <person name="Cannon C."/>
            <person name="Castanera R."/>
            <person name="Culley D."/>
            <person name="Daum C."/>
            <person name="Ezra D."/>
            <person name="Gonzalez J."/>
            <person name="Henrissat B."/>
            <person name="Kuo A."/>
            <person name="Liang C."/>
            <person name="Lipzen A."/>
            <person name="Lutzoni F."/>
            <person name="Magnuson J."/>
            <person name="Mondo S."/>
            <person name="Nolan M."/>
            <person name="Ohm R."/>
            <person name="Pangilinan J."/>
            <person name="Park H.-J."/>
            <person name="Ramirez L."/>
            <person name="Alfaro M."/>
            <person name="Sun H."/>
            <person name="Tritt A."/>
            <person name="Yoshinaga Y."/>
            <person name="Zwiers L.-H."/>
            <person name="Turgeon B."/>
            <person name="Goodwin S."/>
            <person name="Spatafora J."/>
            <person name="Crous P."/>
            <person name="Grigoriev I."/>
        </authorList>
    </citation>
    <scope>NUCLEOTIDE SEQUENCE</scope>
    <source>
        <strain evidence="11">Tuck. ex Michener</strain>
    </source>
</reference>
<evidence type="ECO:0000256" key="6">
    <source>
        <dbReference type="ARBA" id="ARBA00022989"/>
    </source>
</evidence>
<dbReference type="InterPro" id="IPR009582">
    <property type="entry name" value="Spc2/SPCS2"/>
</dbReference>
<evidence type="ECO:0000256" key="1">
    <source>
        <dbReference type="ARBA" id="ARBA00004477"/>
    </source>
</evidence>
<evidence type="ECO:0000313" key="11">
    <source>
        <dbReference type="EMBL" id="KAF2237997.1"/>
    </source>
</evidence>